<name>A0A9J5XUE0_SOLCO</name>
<gene>
    <name evidence="2" type="ORF">H5410_041306</name>
</gene>
<feature type="domain" description="DUF7746" evidence="1">
    <location>
        <begin position="156"/>
        <end position="212"/>
    </location>
</feature>
<proteinExistence type="predicted"/>
<evidence type="ECO:0000313" key="3">
    <source>
        <dbReference type="Proteomes" id="UP000824120"/>
    </source>
</evidence>
<dbReference type="EMBL" id="JACXVP010000008">
    <property type="protein sequence ID" value="KAG5590792.1"/>
    <property type="molecule type" value="Genomic_DNA"/>
</dbReference>
<evidence type="ECO:0000259" key="1">
    <source>
        <dbReference type="Pfam" id="PF24925"/>
    </source>
</evidence>
<accession>A0A9J5XUE0</accession>
<organism evidence="2 3">
    <name type="scientific">Solanum commersonii</name>
    <name type="common">Commerson's wild potato</name>
    <name type="synonym">Commerson's nightshade</name>
    <dbReference type="NCBI Taxonomy" id="4109"/>
    <lineage>
        <taxon>Eukaryota</taxon>
        <taxon>Viridiplantae</taxon>
        <taxon>Streptophyta</taxon>
        <taxon>Embryophyta</taxon>
        <taxon>Tracheophyta</taxon>
        <taxon>Spermatophyta</taxon>
        <taxon>Magnoliopsida</taxon>
        <taxon>eudicotyledons</taxon>
        <taxon>Gunneridae</taxon>
        <taxon>Pentapetalae</taxon>
        <taxon>asterids</taxon>
        <taxon>lamiids</taxon>
        <taxon>Solanales</taxon>
        <taxon>Solanaceae</taxon>
        <taxon>Solanoideae</taxon>
        <taxon>Solaneae</taxon>
        <taxon>Solanum</taxon>
    </lineage>
</organism>
<dbReference type="Pfam" id="PF24925">
    <property type="entry name" value="DUF7746"/>
    <property type="match status" value="1"/>
</dbReference>
<reference evidence="2 3" key="1">
    <citation type="submission" date="2020-09" db="EMBL/GenBank/DDBJ databases">
        <title>De no assembly of potato wild relative species, Solanum commersonii.</title>
        <authorList>
            <person name="Cho K."/>
        </authorList>
    </citation>
    <scope>NUCLEOTIDE SEQUENCE [LARGE SCALE GENOMIC DNA]</scope>
    <source>
        <strain evidence="2">LZ3.2</strain>
        <tissue evidence="2">Leaf</tissue>
    </source>
</reference>
<dbReference type="Proteomes" id="UP000824120">
    <property type="component" value="Chromosome 8"/>
</dbReference>
<dbReference type="AlphaFoldDB" id="A0A9J5XUE0"/>
<dbReference type="InterPro" id="IPR056648">
    <property type="entry name" value="DUF7746"/>
</dbReference>
<evidence type="ECO:0000313" key="2">
    <source>
        <dbReference type="EMBL" id="KAG5590792.1"/>
    </source>
</evidence>
<sequence>MIRIKTLEFSIPWIHKWTPELGFTEEDIPSLYQICYNNFWDKLMKQDPITKQLIGQELLVSISKKIKEYNQIPKKRIVNHTSVRHIARRISFQEGDKENMIQDYLEETTGDFKKQVSSELNKLKGYPKNNSGYAAKPSMDTYYYPRPTPQDTNTSYNGSKIYKWNLDGLIDRQLTILVHRMLLYAIIYKSVKNTDRTIYKLIVAGFTSQLRG</sequence>
<comment type="caution">
    <text evidence="2">The sequence shown here is derived from an EMBL/GenBank/DDBJ whole genome shotgun (WGS) entry which is preliminary data.</text>
</comment>
<dbReference type="OrthoDB" id="1735266at2759"/>
<keyword evidence="3" id="KW-1185">Reference proteome</keyword>
<protein>
    <recommendedName>
        <fullName evidence="1">DUF7746 domain-containing protein</fullName>
    </recommendedName>
</protein>